<reference evidence="2 3" key="1">
    <citation type="submission" date="2019-01" db="EMBL/GenBank/DDBJ databases">
        <authorList>
            <consortium name="Pathogen Informatics"/>
        </authorList>
    </citation>
    <scope>NUCLEOTIDE SEQUENCE [LARGE SCALE GENOMIC DNA]</scope>
    <source>
        <strain evidence="2 3">NCTC10166</strain>
    </source>
</reference>
<sequence length="32" mass="3869">MKNIINDLKKLNNNPTEKMKKEFEKEGDDFTR</sequence>
<dbReference type="Proteomes" id="UP000289440">
    <property type="component" value="Chromosome"/>
</dbReference>
<feature type="region of interest" description="Disordered" evidence="1">
    <location>
        <begin position="1"/>
        <end position="32"/>
    </location>
</feature>
<keyword evidence="3" id="KW-1185">Reference proteome</keyword>
<gene>
    <name evidence="2" type="ORF">NCTC10166_00542</name>
</gene>
<organism evidence="2 3">
    <name type="scientific">Mesomycoplasma neurolyticum</name>
    <dbReference type="NCBI Taxonomy" id="2120"/>
    <lineage>
        <taxon>Bacteria</taxon>
        <taxon>Bacillati</taxon>
        <taxon>Mycoplasmatota</taxon>
        <taxon>Mycoplasmoidales</taxon>
        <taxon>Metamycoplasmataceae</taxon>
        <taxon>Mesomycoplasma</taxon>
    </lineage>
</organism>
<protein>
    <submittedName>
        <fullName evidence="2">Uncharacterized protein</fullName>
    </submittedName>
</protein>
<proteinExistence type="predicted"/>
<accession>A0A449A5X8</accession>
<dbReference type="EMBL" id="LR214951">
    <property type="protein sequence ID" value="VEU59563.1"/>
    <property type="molecule type" value="Genomic_DNA"/>
</dbReference>
<evidence type="ECO:0000313" key="2">
    <source>
        <dbReference type="EMBL" id="VEU59563.1"/>
    </source>
</evidence>
<evidence type="ECO:0000256" key="1">
    <source>
        <dbReference type="SAM" id="MobiDB-lite"/>
    </source>
</evidence>
<feature type="compositionally biased region" description="Low complexity" evidence="1">
    <location>
        <begin position="1"/>
        <end position="14"/>
    </location>
</feature>
<evidence type="ECO:0000313" key="3">
    <source>
        <dbReference type="Proteomes" id="UP000289440"/>
    </source>
</evidence>
<dbReference type="KEGG" id="mnu:NCTC10166_00542"/>
<dbReference type="AlphaFoldDB" id="A0A449A5X8"/>
<name>A0A449A5X8_9BACT</name>
<feature type="compositionally biased region" description="Basic and acidic residues" evidence="1">
    <location>
        <begin position="17"/>
        <end position="32"/>
    </location>
</feature>